<dbReference type="Gene3D" id="3.40.33.10">
    <property type="entry name" value="CAP"/>
    <property type="match status" value="1"/>
</dbReference>
<sequence length="822" mass="83843">MKNYLEKKHLHRQSKITNFRRWKSGKQWLYAASILTLMAGGAAVEQIETTSVHADTISTTQSSVASSSVAINNLSNSSATTSQASVAVSSAIISSDPVSSMESGTAITRSSAATVAEVSSSAVESSATAVNVSSTAPSQVSTSEAALNNNEPALSQSISQVASSGQTSVLDTPISQADIALATVSSTATATSSAVSSTSVVAPDLSGVVAGIGAAYNETLSGVITQLIGSAGVSNAVTLLTNVISQAGSFFSSVPGISNVVTVANGVLNGVTQAINLANGLGIDPSGLVVTAITNGMNGLGQAALTALTPIINNIPVIGSGLLSVVKPILSNLSNVSPSLVVSTLASATGLGGVLSTVSNIAASVAPQVINAVQGVLNTAVNVINGVKGFINNAMNVVAPILQPIENVINGLIAPIQTVLSNIISSIKNAIFPNTSSNATTSSSSATNSSSSATTSSSSSATSSSSAVSVKPALVTKATTIRQGSSWNALQNFVSATGSNGQKVSLSEITMQGTIDPQVPGLYYIMFQFADPVTKAIIQNMAAVTVQAIDPVAESSAASEVALASSAVAQDIVAVSAATSAINALPHSTSNLTSLFPSTSNYPSSQVVYLSAASSAATPDVSVLGSDVMQYVNELRSANGQPALTYSSSEAAFAQTRAQQIVTDFSHDKSNGSTEDIGGSRGITDQMQSPQEMAYFIVMDWYDESDNPEAVGNGHYGHRANLLFGGPTMGVGFVRSTDPTTTFTDYYSFEAPAYQDVTLYNQAEAMANAKSNPSTIPLPNITFVYVDSPDFDLLYNKLTQLQQQLASDQAALAAAQNKLLTV</sequence>
<name>A0ABQ5JPX5_9LACO</name>
<dbReference type="Pfam" id="PF07523">
    <property type="entry name" value="Big_3"/>
    <property type="match status" value="1"/>
</dbReference>
<evidence type="ECO:0000259" key="4">
    <source>
        <dbReference type="Pfam" id="PF07523"/>
    </source>
</evidence>
<dbReference type="InterPro" id="IPR014044">
    <property type="entry name" value="CAP_dom"/>
</dbReference>
<evidence type="ECO:0000313" key="6">
    <source>
        <dbReference type="Proteomes" id="UP001628078"/>
    </source>
</evidence>
<reference evidence="5 6" key="1">
    <citation type="submission" date="2022-03" db="EMBL/GenBank/DDBJ databases">
        <title>Draft genome sequence of Furfurilactobacillus curtus JCM 31185.</title>
        <authorList>
            <person name="Suzuki S."/>
            <person name="Endo A."/>
            <person name="Kajikawa A."/>
        </authorList>
    </citation>
    <scope>NUCLEOTIDE SEQUENCE [LARGE SCALE GENOMIC DNA]</scope>
    <source>
        <strain evidence="5 6">JCM 31185</strain>
    </source>
</reference>
<gene>
    <name evidence="5" type="ORF">JCM31185_19040</name>
</gene>
<feature type="region of interest" description="Disordered" evidence="2">
    <location>
        <begin position="666"/>
        <end position="685"/>
    </location>
</feature>
<dbReference type="EMBL" id="BQXO01000009">
    <property type="protein sequence ID" value="GKT06617.1"/>
    <property type="molecule type" value="Genomic_DNA"/>
</dbReference>
<keyword evidence="6" id="KW-1185">Reference proteome</keyword>
<feature type="domain" description="Ig-like" evidence="4">
    <location>
        <begin position="479"/>
        <end position="533"/>
    </location>
</feature>
<organism evidence="5 6">
    <name type="scientific">Furfurilactobacillus curtus</name>
    <dbReference type="NCBI Taxonomy" id="1746200"/>
    <lineage>
        <taxon>Bacteria</taxon>
        <taxon>Bacillati</taxon>
        <taxon>Bacillota</taxon>
        <taxon>Bacilli</taxon>
        <taxon>Lactobacillales</taxon>
        <taxon>Lactobacillaceae</taxon>
        <taxon>Furfurilactobacillus</taxon>
    </lineage>
</organism>
<feature type="region of interest" description="Disordered" evidence="2">
    <location>
        <begin position="436"/>
        <end position="464"/>
    </location>
</feature>
<accession>A0ABQ5JPX5</accession>
<dbReference type="RefSeq" id="WP_407884930.1">
    <property type="nucleotide sequence ID" value="NZ_BQXO01000009.1"/>
</dbReference>
<evidence type="ECO:0000313" key="5">
    <source>
        <dbReference type="EMBL" id="GKT06617.1"/>
    </source>
</evidence>
<protein>
    <recommendedName>
        <fullName evidence="7">SCP domain-containing protein</fullName>
    </recommendedName>
</protein>
<dbReference type="Gene3D" id="2.60.40.10">
    <property type="entry name" value="Immunoglobulins"/>
    <property type="match status" value="1"/>
</dbReference>
<evidence type="ECO:0000256" key="1">
    <source>
        <dbReference type="ARBA" id="ARBA00022729"/>
    </source>
</evidence>
<dbReference type="Pfam" id="PF00188">
    <property type="entry name" value="CAP"/>
    <property type="match status" value="1"/>
</dbReference>
<dbReference type="InterPro" id="IPR035940">
    <property type="entry name" value="CAP_sf"/>
</dbReference>
<comment type="caution">
    <text evidence="5">The sequence shown here is derived from an EMBL/GenBank/DDBJ whole genome shotgun (WGS) entry which is preliminary data.</text>
</comment>
<keyword evidence="1" id="KW-0732">Signal</keyword>
<dbReference type="InterPro" id="IPR022038">
    <property type="entry name" value="Ig-like_bact"/>
</dbReference>
<dbReference type="SUPFAM" id="SSF55797">
    <property type="entry name" value="PR-1-like"/>
    <property type="match status" value="1"/>
</dbReference>
<dbReference type="InterPro" id="IPR022263">
    <property type="entry name" value="KxYKxGKxW"/>
</dbReference>
<dbReference type="InterPro" id="IPR013783">
    <property type="entry name" value="Ig-like_fold"/>
</dbReference>
<dbReference type="NCBIfam" id="TIGR03715">
    <property type="entry name" value="KxYKxGKxW"/>
    <property type="match status" value="1"/>
</dbReference>
<evidence type="ECO:0000256" key="2">
    <source>
        <dbReference type="SAM" id="MobiDB-lite"/>
    </source>
</evidence>
<evidence type="ECO:0008006" key="7">
    <source>
        <dbReference type="Google" id="ProtNLM"/>
    </source>
</evidence>
<proteinExistence type="predicted"/>
<feature type="domain" description="SCP" evidence="3">
    <location>
        <begin position="630"/>
        <end position="740"/>
    </location>
</feature>
<evidence type="ECO:0000259" key="3">
    <source>
        <dbReference type="Pfam" id="PF00188"/>
    </source>
</evidence>
<dbReference type="Proteomes" id="UP001628078">
    <property type="component" value="Unassembled WGS sequence"/>
</dbReference>